<comment type="caution">
    <text evidence="2">The sequence shown here is derived from an EMBL/GenBank/DDBJ whole genome shotgun (WGS) entry which is preliminary data.</text>
</comment>
<name>A0A6S7ILP6_PARCT</name>
<sequence>RFPEAYGVAERSDHENNNGQILRSATCAGMLKMMIEKLPNAKITKRQDYQTQDYQTPPPGDLPPKDQRGVRLPEEPDQILPVQEQPARRELPAREHRVPHCLQET</sequence>
<dbReference type="EMBL" id="CACRXK020010088">
    <property type="protein sequence ID" value="CAB4018616.1"/>
    <property type="molecule type" value="Genomic_DNA"/>
</dbReference>
<organism evidence="2 3">
    <name type="scientific">Paramuricea clavata</name>
    <name type="common">Red gorgonian</name>
    <name type="synonym">Violescent sea-whip</name>
    <dbReference type="NCBI Taxonomy" id="317549"/>
    <lineage>
        <taxon>Eukaryota</taxon>
        <taxon>Metazoa</taxon>
        <taxon>Cnidaria</taxon>
        <taxon>Anthozoa</taxon>
        <taxon>Octocorallia</taxon>
        <taxon>Malacalcyonacea</taxon>
        <taxon>Plexauridae</taxon>
        <taxon>Paramuricea</taxon>
    </lineage>
</organism>
<evidence type="ECO:0000313" key="2">
    <source>
        <dbReference type="EMBL" id="CAB4018616.1"/>
    </source>
</evidence>
<evidence type="ECO:0000256" key="1">
    <source>
        <dbReference type="SAM" id="MobiDB-lite"/>
    </source>
</evidence>
<proteinExistence type="predicted"/>
<protein>
    <submittedName>
        <fullName evidence="2">Uncharacterized protein</fullName>
    </submittedName>
</protein>
<evidence type="ECO:0000313" key="3">
    <source>
        <dbReference type="Proteomes" id="UP001152795"/>
    </source>
</evidence>
<feature type="compositionally biased region" description="Basic and acidic residues" evidence="1">
    <location>
        <begin position="86"/>
        <end position="98"/>
    </location>
</feature>
<accession>A0A6S7ILP6</accession>
<gene>
    <name evidence="2" type="ORF">PACLA_8A021522</name>
</gene>
<dbReference type="Proteomes" id="UP001152795">
    <property type="component" value="Unassembled WGS sequence"/>
</dbReference>
<feature type="compositionally biased region" description="Basic and acidic residues" evidence="1">
    <location>
        <begin position="63"/>
        <end position="74"/>
    </location>
</feature>
<feature type="non-terminal residue" evidence="2">
    <location>
        <position position="105"/>
    </location>
</feature>
<feature type="non-terminal residue" evidence="2">
    <location>
        <position position="1"/>
    </location>
</feature>
<reference evidence="2" key="1">
    <citation type="submission" date="2020-04" db="EMBL/GenBank/DDBJ databases">
        <authorList>
            <person name="Alioto T."/>
            <person name="Alioto T."/>
            <person name="Gomez Garrido J."/>
        </authorList>
    </citation>
    <scope>NUCLEOTIDE SEQUENCE</scope>
    <source>
        <strain evidence="2">A484AB</strain>
    </source>
</reference>
<keyword evidence="3" id="KW-1185">Reference proteome</keyword>
<feature type="region of interest" description="Disordered" evidence="1">
    <location>
        <begin position="42"/>
        <end position="105"/>
    </location>
</feature>
<dbReference type="AlphaFoldDB" id="A0A6S7ILP6"/>